<feature type="non-terminal residue" evidence="2">
    <location>
        <position position="1"/>
    </location>
</feature>
<feature type="domain" description="Reverse transcriptase Ty1/copia-type" evidence="1">
    <location>
        <begin position="9"/>
        <end position="132"/>
    </location>
</feature>
<dbReference type="PANTHER" id="PTHR11439:SF440">
    <property type="entry name" value="INTEGRASE CATALYTIC DOMAIN-CONTAINING PROTEIN"/>
    <property type="match status" value="1"/>
</dbReference>
<dbReference type="CDD" id="cd09272">
    <property type="entry name" value="RNase_HI_RT_Ty1"/>
    <property type="match status" value="1"/>
</dbReference>
<organism evidence="2 3">
    <name type="scientific">Mucuna pruriens</name>
    <name type="common">Velvet bean</name>
    <name type="synonym">Dolichos pruriens</name>
    <dbReference type="NCBI Taxonomy" id="157652"/>
    <lineage>
        <taxon>Eukaryota</taxon>
        <taxon>Viridiplantae</taxon>
        <taxon>Streptophyta</taxon>
        <taxon>Embryophyta</taxon>
        <taxon>Tracheophyta</taxon>
        <taxon>Spermatophyta</taxon>
        <taxon>Magnoliopsida</taxon>
        <taxon>eudicotyledons</taxon>
        <taxon>Gunneridae</taxon>
        <taxon>Pentapetalae</taxon>
        <taxon>rosids</taxon>
        <taxon>fabids</taxon>
        <taxon>Fabales</taxon>
        <taxon>Fabaceae</taxon>
        <taxon>Papilionoideae</taxon>
        <taxon>50 kb inversion clade</taxon>
        <taxon>NPAAA clade</taxon>
        <taxon>indigoferoid/millettioid clade</taxon>
        <taxon>Phaseoleae</taxon>
        <taxon>Mucuna</taxon>
    </lineage>
</organism>
<dbReference type="InterPro" id="IPR043502">
    <property type="entry name" value="DNA/RNA_pol_sf"/>
</dbReference>
<reference evidence="2" key="1">
    <citation type="submission" date="2018-05" db="EMBL/GenBank/DDBJ databases">
        <title>Draft genome of Mucuna pruriens seed.</title>
        <authorList>
            <person name="Nnadi N.E."/>
            <person name="Vos R."/>
            <person name="Hasami M.H."/>
            <person name="Devisetty U.K."/>
            <person name="Aguiy J.C."/>
        </authorList>
    </citation>
    <scope>NUCLEOTIDE SEQUENCE [LARGE SCALE GENOMIC DNA]</scope>
    <source>
        <strain evidence="2">JCA_2017</strain>
    </source>
</reference>
<dbReference type="AlphaFoldDB" id="A0A371FEU5"/>
<accession>A0A371FEU5</accession>
<evidence type="ECO:0000259" key="1">
    <source>
        <dbReference type="Pfam" id="PF07727"/>
    </source>
</evidence>
<dbReference type="Pfam" id="PF07727">
    <property type="entry name" value="RVT_2"/>
    <property type="match status" value="1"/>
</dbReference>
<dbReference type="EMBL" id="QJKJ01009387">
    <property type="protein sequence ID" value="RDX76780.1"/>
    <property type="molecule type" value="Genomic_DNA"/>
</dbReference>
<dbReference type="OrthoDB" id="414945at2759"/>
<name>A0A371FEU5_MUCPR</name>
<comment type="caution">
    <text evidence="2">The sequence shown here is derived from an EMBL/GenBank/DDBJ whole genome shotgun (WGS) entry which is preliminary data.</text>
</comment>
<evidence type="ECO:0000313" key="2">
    <source>
        <dbReference type="EMBL" id="RDX76780.1"/>
    </source>
</evidence>
<dbReference type="PANTHER" id="PTHR11439">
    <property type="entry name" value="GAG-POL-RELATED RETROTRANSPOSON"/>
    <property type="match status" value="1"/>
</dbReference>
<dbReference type="Proteomes" id="UP000257109">
    <property type="component" value="Unassembled WGS sequence"/>
</dbReference>
<dbReference type="STRING" id="157652.A0A371FEU5"/>
<protein>
    <submittedName>
        <fullName evidence="2">Copia protein</fullName>
    </submittedName>
</protein>
<proteinExistence type="predicted"/>
<gene>
    <name evidence="2" type="primary">GIP</name>
    <name evidence="2" type="ORF">CR513_43188</name>
</gene>
<dbReference type="SUPFAM" id="SSF56672">
    <property type="entry name" value="DNA/RNA polymerases"/>
    <property type="match status" value="1"/>
</dbReference>
<keyword evidence="3" id="KW-1185">Reference proteome</keyword>
<evidence type="ECO:0000313" key="3">
    <source>
        <dbReference type="Proteomes" id="UP000257109"/>
    </source>
</evidence>
<dbReference type="InterPro" id="IPR013103">
    <property type="entry name" value="RVT_2"/>
</dbReference>
<sequence>MRALKKSNLEKGGKVVGCKWVFTIKYKAYGSIETYKARLVAKDFIQTYDIDYSKTFAPIAKHNTIRILLPLTANLDWPLIIHNLYPSIRDYEEEVYMDSPPSFESQFNQMSLYGLKHSSRAWFEKFPNLLRSKDILSVRVITPTSLATEFEINDLRSLKYFLGMEVARSNKEIVVSQQKYILNLLKETRIMGCRLVDTPIDPNQKLGSEGKGDPVDITRYQSLAGRLIYFSHTHPNITFVVSQFSEPIHALTSRRTFGDFLLNFKVFTYVNWARSITNQKSTSNYCTFVWGNLVTWRSKKQDVVVKSSVEAGYRAMAHDFKRILEELELPITLPIKLYCDNNAIISISLNPVQHDRTKYVEIDKHFIKEKVGIGLICMPFIPTSQQVVNILTKELSRPNFEFLLSKLGMLDIYVPT</sequence>